<protein>
    <recommendedName>
        <fullName evidence="4">MSHA biogenesis protein MshK</fullName>
    </recommendedName>
</protein>
<evidence type="ECO:0008006" key="4">
    <source>
        <dbReference type="Google" id="ProtNLM"/>
    </source>
</evidence>
<dbReference type="Proteomes" id="UP000031637">
    <property type="component" value="Chromosome"/>
</dbReference>
<feature type="chain" id="PRO_5004794843" description="MSHA biogenesis protein MshK" evidence="1">
    <location>
        <begin position="23"/>
        <end position="127"/>
    </location>
</feature>
<dbReference type="HOGENOM" id="CLU_1969396_0_0_4"/>
<evidence type="ECO:0000313" key="2">
    <source>
        <dbReference type="EMBL" id="BAO28539.1"/>
    </source>
</evidence>
<gene>
    <name evidence="2" type="ORF">SUTH_00729</name>
</gene>
<feature type="signal peptide" evidence="1">
    <location>
        <begin position="1"/>
        <end position="22"/>
    </location>
</feature>
<evidence type="ECO:0000256" key="1">
    <source>
        <dbReference type="SAM" id="SignalP"/>
    </source>
</evidence>
<evidence type="ECO:0000313" key="3">
    <source>
        <dbReference type="Proteomes" id="UP000031637"/>
    </source>
</evidence>
<keyword evidence="1" id="KW-0732">Signal</keyword>
<dbReference type="OrthoDB" id="8564465at2"/>
<keyword evidence="3" id="KW-1185">Reference proteome</keyword>
<sequence length="127" mass="13100">MMRHDLLLLLLTGLAGTASALAQMPDPTRPPGVLMPEAAGGAAASVESGVQTVILRPGGKSVAVVNGQHVTVGGKLGDKRVVKITESEVVLKGESGREVIKVTPDIEKVPVKKTAAAKRRTTGTTEK</sequence>
<name>W0SBE6_9PROT</name>
<dbReference type="AlphaFoldDB" id="W0SBE6"/>
<proteinExistence type="predicted"/>
<dbReference type="STRING" id="1223802.SUTH_00729"/>
<reference evidence="2 3" key="1">
    <citation type="journal article" date="2014" name="Syst. Appl. Microbiol.">
        <title>Complete genomes of freshwater sulfur oxidizers Sulfuricella denitrificans skB26 and Sulfuritalea hydrogenivorans sk43H: genetic insights into the sulfur oxidation pathway of betaproteobacteria.</title>
        <authorList>
            <person name="Watanabe T."/>
            <person name="Kojima H."/>
            <person name="Fukui M."/>
        </authorList>
    </citation>
    <scope>NUCLEOTIDE SEQUENCE [LARGE SCALE GENOMIC DNA]</scope>
    <source>
        <strain evidence="2">DSM22779</strain>
    </source>
</reference>
<organism evidence="2 3">
    <name type="scientific">Sulfuritalea hydrogenivorans sk43H</name>
    <dbReference type="NCBI Taxonomy" id="1223802"/>
    <lineage>
        <taxon>Bacteria</taxon>
        <taxon>Pseudomonadati</taxon>
        <taxon>Pseudomonadota</taxon>
        <taxon>Betaproteobacteria</taxon>
        <taxon>Nitrosomonadales</taxon>
        <taxon>Sterolibacteriaceae</taxon>
        <taxon>Sulfuritalea</taxon>
    </lineage>
</organism>
<dbReference type="KEGG" id="shd:SUTH_00729"/>
<dbReference type="EMBL" id="AP012547">
    <property type="protein sequence ID" value="BAO28539.1"/>
    <property type="molecule type" value="Genomic_DNA"/>
</dbReference>
<accession>W0SBE6</accession>